<organism evidence="2">
    <name type="scientific">uncultured Caudovirales phage</name>
    <dbReference type="NCBI Taxonomy" id="2100421"/>
    <lineage>
        <taxon>Viruses</taxon>
        <taxon>Duplodnaviria</taxon>
        <taxon>Heunggongvirae</taxon>
        <taxon>Uroviricota</taxon>
        <taxon>Caudoviricetes</taxon>
        <taxon>Peduoviridae</taxon>
        <taxon>Maltschvirus</taxon>
        <taxon>Maltschvirus maltsch</taxon>
    </lineage>
</organism>
<protein>
    <submittedName>
        <fullName evidence="2">Uncharacterized protein</fullName>
    </submittedName>
</protein>
<proteinExistence type="predicted"/>
<reference evidence="2" key="1">
    <citation type="submission" date="2020-04" db="EMBL/GenBank/DDBJ databases">
        <authorList>
            <person name="Chiriac C."/>
            <person name="Salcher M."/>
            <person name="Ghai R."/>
            <person name="Kavagutti S V."/>
        </authorList>
    </citation>
    <scope>NUCLEOTIDE SEQUENCE</scope>
</reference>
<accession>A0A6J5NRZ4</accession>
<evidence type="ECO:0000313" key="2">
    <source>
        <dbReference type="EMBL" id="CAB4157934.1"/>
    </source>
</evidence>
<name>A0A6J5NRZ4_9CAUD</name>
<gene>
    <name evidence="1" type="ORF">UFOVP590_25</name>
    <name evidence="2" type="ORF">UFOVP685_59</name>
    <name evidence="3" type="ORF">UFOVP750_54</name>
</gene>
<sequence>MSDESTPLHELEKLSHFLHGAHSVSEHENSSATFHQAKHMLDEIIIKIKLNHKPYWVPYQDP</sequence>
<evidence type="ECO:0000313" key="1">
    <source>
        <dbReference type="EMBL" id="CAB4151593.1"/>
    </source>
</evidence>
<dbReference type="EMBL" id="LR798345">
    <property type="protein sequence ID" value="CAB5225612.1"/>
    <property type="molecule type" value="Genomic_DNA"/>
</dbReference>
<evidence type="ECO:0000313" key="3">
    <source>
        <dbReference type="EMBL" id="CAB5225612.1"/>
    </source>
</evidence>
<dbReference type="EMBL" id="LR796656">
    <property type="protein sequence ID" value="CAB4157934.1"/>
    <property type="molecule type" value="Genomic_DNA"/>
</dbReference>
<dbReference type="EMBL" id="LR796557">
    <property type="protein sequence ID" value="CAB4151593.1"/>
    <property type="molecule type" value="Genomic_DNA"/>
</dbReference>